<dbReference type="SUPFAM" id="SSF54427">
    <property type="entry name" value="NTF2-like"/>
    <property type="match status" value="1"/>
</dbReference>
<feature type="domain" description="DUF4440" evidence="1">
    <location>
        <begin position="11"/>
        <end position="114"/>
    </location>
</feature>
<dbReference type="InterPro" id="IPR027843">
    <property type="entry name" value="DUF4440"/>
</dbReference>
<name>A0A3M0MI89_9RHOB</name>
<dbReference type="RefSeq" id="WP_122110545.1">
    <property type="nucleotide sequence ID" value="NZ_QOKZ01000001.1"/>
</dbReference>
<evidence type="ECO:0000259" key="1">
    <source>
        <dbReference type="Pfam" id="PF14534"/>
    </source>
</evidence>
<reference evidence="2 3" key="1">
    <citation type="submission" date="2018-07" db="EMBL/GenBank/DDBJ databases">
        <authorList>
            <person name="Zhang Y."/>
            <person name="Wang L."/>
            <person name="Ma S."/>
        </authorList>
    </citation>
    <scope>NUCLEOTIDE SEQUENCE [LARGE SCALE GENOMIC DNA]</scope>
    <source>
        <strain evidence="2 3">4-2</strain>
    </source>
</reference>
<accession>A0A3M0MI89</accession>
<proteinExistence type="predicted"/>
<sequence length="122" mass="13977">MDLASDEKETLEALEETLWRAETRFDCALMDRIFASGFVEIGRSGRRYERAEMIFDSGPDAVINATLPLPDYSVELIAPNIALATYISEVRYGDNLERGRRSSLWTRKNGRWQLRFHQGTAC</sequence>
<dbReference type="Proteomes" id="UP000273516">
    <property type="component" value="Unassembled WGS sequence"/>
</dbReference>
<organism evidence="2 3">
    <name type="scientific">Paracoccus alkanivorans</name>
    <dbReference type="NCBI Taxonomy" id="2116655"/>
    <lineage>
        <taxon>Bacteria</taxon>
        <taxon>Pseudomonadati</taxon>
        <taxon>Pseudomonadota</taxon>
        <taxon>Alphaproteobacteria</taxon>
        <taxon>Rhodobacterales</taxon>
        <taxon>Paracoccaceae</taxon>
        <taxon>Paracoccus</taxon>
    </lineage>
</organism>
<dbReference type="AlphaFoldDB" id="A0A3M0MI89"/>
<evidence type="ECO:0000313" key="2">
    <source>
        <dbReference type="EMBL" id="RMC37456.1"/>
    </source>
</evidence>
<dbReference type="EMBL" id="QOKZ01000001">
    <property type="protein sequence ID" value="RMC37456.1"/>
    <property type="molecule type" value="Genomic_DNA"/>
</dbReference>
<dbReference type="InterPro" id="IPR032710">
    <property type="entry name" value="NTF2-like_dom_sf"/>
</dbReference>
<gene>
    <name evidence="2" type="ORF">C9E81_01505</name>
</gene>
<evidence type="ECO:0000313" key="3">
    <source>
        <dbReference type="Proteomes" id="UP000273516"/>
    </source>
</evidence>
<comment type="caution">
    <text evidence="2">The sequence shown here is derived from an EMBL/GenBank/DDBJ whole genome shotgun (WGS) entry which is preliminary data.</text>
</comment>
<dbReference type="OrthoDB" id="7845843at2"/>
<keyword evidence="3" id="KW-1185">Reference proteome</keyword>
<protein>
    <submittedName>
        <fullName evidence="2">DUF4440 domain-containing protein</fullName>
    </submittedName>
</protein>
<dbReference type="Pfam" id="PF14534">
    <property type="entry name" value="DUF4440"/>
    <property type="match status" value="1"/>
</dbReference>
<dbReference type="Gene3D" id="3.10.450.50">
    <property type="match status" value="1"/>
</dbReference>